<dbReference type="PROSITE" id="PS50004">
    <property type="entry name" value="C2"/>
    <property type="match status" value="1"/>
</dbReference>
<evidence type="ECO:0000313" key="4">
    <source>
        <dbReference type="Proteomes" id="UP000541558"/>
    </source>
</evidence>
<dbReference type="OrthoDB" id="270970at2759"/>
<feature type="compositionally biased region" description="Pro residues" evidence="1">
    <location>
        <begin position="493"/>
        <end position="513"/>
    </location>
</feature>
<dbReference type="EMBL" id="JAACJK010000001">
    <property type="protein sequence ID" value="KAF5342632.1"/>
    <property type="molecule type" value="Genomic_DNA"/>
</dbReference>
<feature type="compositionally biased region" description="Low complexity" evidence="1">
    <location>
        <begin position="265"/>
        <end position="278"/>
    </location>
</feature>
<evidence type="ECO:0000256" key="1">
    <source>
        <dbReference type="SAM" id="MobiDB-lite"/>
    </source>
</evidence>
<protein>
    <recommendedName>
        <fullName evidence="2">C2 domain-containing protein</fullName>
    </recommendedName>
</protein>
<dbReference type="InterPro" id="IPR052981">
    <property type="entry name" value="Ingression_C2_domain"/>
</dbReference>
<feature type="compositionally biased region" description="Pro residues" evidence="1">
    <location>
        <begin position="381"/>
        <end position="398"/>
    </location>
</feature>
<feature type="region of interest" description="Disordered" evidence="1">
    <location>
        <begin position="155"/>
        <end position="551"/>
    </location>
</feature>
<evidence type="ECO:0000313" key="3">
    <source>
        <dbReference type="EMBL" id="KAF5342632.1"/>
    </source>
</evidence>
<dbReference type="Gene3D" id="2.60.40.150">
    <property type="entry name" value="C2 domain"/>
    <property type="match status" value="1"/>
</dbReference>
<dbReference type="InterPro" id="IPR035892">
    <property type="entry name" value="C2_domain_sf"/>
</dbReference>
<dbReference type="PANTHER" id="PTHR47052:SF3">
    <property type="entry name" value="INGRESSION PROTEIN 1"/>
    <property type="match status" value="1"/>
</dbReference>
<feature type="compositionally biased region" description="Low complexity" evidence="1">
    <location>
        <begin position="239"/>
        <end position="249"/>
    </location>
</feature>
<accession>A0A8H5CJ01</accession>
<dbReference type="InterPro" id="IPR000008">
    <property type="entry name" value="C2_dom"/>
</dbReference>
<dbReference type="SMART" id="SM00239">
    <property type="entry name" value="C2"/>
    <property type="match status" value="1"/>
</dbReference>
<name>A0A8H5CJ01_9AGAR</name>
<gene>
    <name evidence="3" type="ORF">D9611_001916</name>
</gene>
<organism evidence="3 4">
    <name type="scientific">Ephemerocybe angulata</name>
    <dbReference type="NCBI Taxonomy" id="980116"/>
    <lineage>
        <taxon>Eukaryota</taxon>
        <taxon>Fungi</taxon>
        <taxon>Dikarya</taxon>
        <taxon>Basidiomycota</taxon>
        <taxon>Agaricomycotina</taxon>
        <taxon>Agaricomycetes</taxon>
        <taxon>Agaricomycetidae</taxon>
        <taxon>Agaricales</taxon>
        <taxon>Agaricineae</taxon>
        <taxon>Psathyrellaceae</taxon>
        <taxon>Ephemerocybe</taxon>
    </lineage>
</organism>
<feature type="domain" description="C2" evidence="2">
    <location>
        <begin position="1"/>
        <end position="109"/>
    </location>
</feature>
<feature type="compositionally biased region" description="Polar residues" evidence="1">
    <location>
        <begin position="167"/>
        <end position="205"/>
    </location>
</feature>
<dbReference type="Pfam" id="PF00168">
    <property type="entry name" value="C2"/>
    <property type="match status" value="1"/>
</dbReference>
<comment type="caution">
    <text evidence="3">The sequence shown here is derived from an EMBL/GenBank/DDBJ whole genome shotgun (WGS) entry which is preliminary data.</text>
</comment>
<feature type="compositionally biased region" description="Basic and acidic residues" evidence="1">
    <location>
        <begin position="535"/>
        <end position="551"/>
    </location>
</feature>
<dbReference type="AlphaFoldDB" id="A0A8H5CJ01"/>
<keyword evidence="4" id="KW-1185">Reference proteome</keyword>
<evidence type="ECO:0000259" key="2">
    <source>
        <dbReference type="PROSITE" id="PS50004"/>
    </source>
</evidence>
<feature type="compositionally biased region" description="Polar residues" evidence="1">
    <location>
        <begin position="299"/>
        <end position="320"/>
    </location>
</feature>
<sequence>MSREEIGTLIVVVLKARNLNDKHTFRKQDVFTSVALNGNTQKTKVDIKGGQHPVWDDEMRFPILKAVTGKSRKMEISCYSKEPREDDLLGTATLDISDILKSGEFDEWVPLAIGETVRGDVYLEITYYDHGPPPPQAANPSPASSALAVPQFNSNLQRRPSKMDPSTRLSRPNQPSPNHGPSVNTAFQRPPQGYQQNNGYGTPVSSHRPAHSPPNKNAPLPAVPVSHSPPQRPNPQPLPGLLRPGSGVPNRPYSHSDPSVPTSPQHQGFHQAQAQAQHNPYLSPTAYSRPGSIPPPVQSNPYLASSTPAPAQNPYGQPQGQAPFYQPPNTGAPASYTPAPQQQQQQQQQQYPPPQSYTPQPQQQQPPPLSYTPAPHHYATAPPPSNTPIPTGPPPLWSGPPADNGAGGAGGFSFPQPNVMDSGPADPYNNMPGSWTHSPPRVTSPYEYGGGHRRRESDPRADPALMSRYQTPLPLPPGATRPSSSLPQTPAKAPSPPPPARPAPAPAPAPAPQPARKAHKASPGPDTARLTLLMRAEEEATRRREQEKKDLELAMQLDRELNL</sequence>
<dbReference type="Proteomes" id="UP000541558">
    <property type="component" value="Unassembled WGS sequence"/>
</dbReference>
<reference evidence="3 4" key="1">
    <citation type="journal article" date="2020" name="ISME J.">
        <title>Uncovering the hidden diversity of litter-decomposition mechanisms in mushroom-forming fungi.</title>
        <authorList>
            <person name="Floudas D."/>
            <person name="Bentzer J."/>
            <person name="Ahren D."/>
            <person name="Johansson T."/>
            <person name="Persson P."/>
            <person name="Tunlid A."/>
        </authorList>
    </citation>
    <scope>NUCLEOTIDE SEQUENCE [LARGE SCALE GENOMIC DNA]</scope>
    <source>
        <strain evidence="3 4">CBS 175.51</strain>
    </source>
</reference>
<feature type="compositionally biased region" description="Low complexity" evidence="1">
    <location>
        <begin position="371"/>
        <end position="380"/>
    </location>
</feature>
<proteinExistence type="predicted"/>
<dbReference type="PANTHER" id="PTHR47052">
    <property type="entry name" value="CONSERVED SERINE PROLINE-RICH PROTEIN (AFU_ORTHOLOGUE AFUA_2G01790)"/>
    <property type="match status" value="1"/>
</dbReference>
<feature type="compositionally biased region" description="Low complexity" evidence="1">
    <location>
        <begin position="332"/>
        <end position="350"/>
    </location>
</feature>
<dbReference type="SUPFAM" id="SSF49562">
    <property type="entry name" value="C2 domain (Calcium/lipid-binding domain, CaLB)"/>
    <property type="match status" value="1"/>
</dbReference>